<accession>A0A137P2V6</accession>
<evidence type="ECO:0000256" key="6">
    <source>
        <dbReference type="SAM" id="MobiDB-lite"/>
    </source>
</evidence>
<keyword evidence="4" id="KW-0804">Transcription</keyword>
<dbReference type="InterPro" id="IPR021627">
    <property type="entry name" value="Mediator_Med27"/>
</dbReference>
<dbReference type="OrthoDB" id="1868004at2759"/>
<proteinExistence type="inferred from homology"/>
<evidence type="ECO:0000256" key="4">
    <source>
        <dbReference type="ARBA" id="ARBA00023163"/>
    </source>
</evidence>
<evidence type="ECO:0000256" key="3">
    <source>
        <dbReference type="ARBA" id="ARBA00023015"/>
    </source>
</evidence>
<feature type="compositionally biased region" description="Polar residues" evidence="6">
    <location>
        <begin position="1"/>
        <end position="31"/>
    </location>
</feature>
<keyword evidence="3" id="KW-0805">Transcription regulation</keyword>
<keyword evidence="5" id="KW-0539">Nucleus</keyword>
<reference evidence="7 8" key="1">
    <citation type="journal article" date="2015" name="Genome Biol. Evol.">
        <title>Phylogenomic analyses indicate that early fungi evolved digesting cell walls of algal ancestors of land plants.</title>
        <authorList>
            <person name="Chang Y."/>
            <person name="Wang S."/>
            <person name="Sekimoto S."/>
            <person name="Aerts A.L."/>
            <person name="Choi C."/>
            <person name="Clum A."/>
            <person name="LaButti K.M."/>
            <person name="Lindquist E.A."/>
            <person name="Yee Ngan C."/>
            <person name="Ohm R.A."/>
            <person name="Salamov A.A."/>
            <person name="Grigoriev I.V."/>
            <person name="Spatafora J.W."/>
            <person name="Berbee M.L."/>
        </authorList>
    </citation>
    <scope>NUCLEOTIDE SEQUENCE [LARGE SCALE GENOMIC DNA]</scope>
    <source>
        <strain evidence="7 8">NRRL 28638</strain>
    </source>
</reference>
<dbReference type="Proteomes" id="UP000070444">
    <property type="component" value="Unassembled WGS sequence"/>
</dbReference>
<gene>
    <name evidence="7" type="ORF">CONCODRAFT_71526</name>
</gene>
<evidence type="ECO:0000256" key="5">
    <source>
        <dbReference type="ARBA" id="ARBA00023242"/>
    </source>
</evidence>
<evidence type="ECO:0000313" key="7">
    <source>
        <dbReference type="EMBL" id="KXN69366.1"/>
    </source>
</evidence>
<evidence type="ECO:0000256" key="1">
    <source>
        <dbReference type="ARBA" id="ARBA00004123"/>
    </source>
</evidence>
<dbReference type="GO" id="GO:0016592">
    <property type="term" value="C:mediator complex"/>
    <property type="evidence" value="ECO:0007669"/>
    <property type="project" value="InterPro"/>
</dbReference>
<organism evidence="7 8">
    <name type="scientific">Conidiobolus coronatus (strain ATCC 28846 / CBS 209.66 / NRRL 28638)</name>
    <name type="common">Delacroixia coronata</name>
    <dbReference type="NCBI Taxonomy" id="796925"/>
    <lineage>
        <taxon>Eukaryota</taxon>
        <taxon>Fungi</taxon>
        <taxon>Fungi incertae sedis</taxon>
        <taxon>Zoopagomycota</taxon>
        <taxon>Entomophthoromycotina</taxon>
        <taxon>Entomophthoromycetes</taxon>
        <taxon>Entomophthorales</taxon>
        <taxon>Ancylistaceae</taxon>
        <taxon>Conidiobolus</taxon>
    </lineage>
</organism>
<dbReference type="EMBL" id="KQ964537">
    <property type="protein sequence ID" value="KXN69366.1"/>
    <property type="molecule type" value="Genomic_DNA"/>
</dbReference>
<dbReference type="GO" id="GO:0003713">
    <property type="term" value="F:transcription coactivator activity"/>
    <property type="evidence" value="ECO:0007669"/>
    <property type="project" value="TreeGrafter"/>
</dbReference>
<evidence type="ECO:0000313" key="8">
    <source>
        <dbReference type="Proteomes" id="UP000070444"/>
    </source>
</evidence>
<comment type="subcellular location">
    <subcellularLocation>
        <location evidence="1">Nucleus</location>
    </subcellularLocation>
</comment>
<sequence>MAANTANNHSNRTNADDSTTLVNNETGTDAANGNLGAGTELTAEEALINKEQRQALKKLKLKEDIQKLQKLIFKLQSFRTSINDLFENLSKFYLNEDQINQFSEELNQLFAKFQLFKTEIYSHSDLLIEIQNKVASGQIIKLENELKNQPRSKNNELNKETESLFHSSITKIRQSIDKSLQLLTDNNEHHPNKYRLVVDPINFNENITVDNLTSRLDRFRELNKSKFFFQYDLDPDLKDRESETGFFTIYLEYILKIKVYIKCKSPTSPITITNCIFYGIQESLKFNEPSEFGVLRKISELTNKHIPFPSFIDNFEYSDGNRDSLEPFLHWVFSYYTLFSDKCKKCDKHLKFFDAKLGFLPPYHRVYSPQLKKFIPYHSDCTE</sequence>
<name>A0A137P2V6_CONC2</name>
<evidence type="ECO:0000256" key="2">
    <source>
        <dbReference type="ARBA" id="ARBA00008048"/>
    </source>
</evidence>
<dbReference type="PANTHER" id="PTHR13130">
    <property type="entry name" value="34 KDA TRANSCRIPTIONAL CO-ACTIVATOR-RELATED"/>
    <property type="match status" value="1"/>
</dbReference>
<dbReference type="AlphaFoldDB" id="A0A137P2V6"/>
<dbReference type="Pfam" id="PF11571">
    <property type="entry name" value="Med27"/>
    <property type="match status" value="1"/>
</dbReference>
<dbReference type="GO" id="GO:0006357">
    <property type="term" value="P:regulation of transcription by RNA polymerase II"/>
    <property type="evidence" value="ECO:0007669"/>
    <property type="project" value="TreeGrafter"/>
</dbReference>
<feature type="region of interest" description="Disordered" evidence="6">
    <location>
        <begin position="1"/>
        <end position="36"/>
    </location>
</feature>
<keyword evidence="8" id="KW-1185">Reference proteome</keyword>
<protein>
    <recommendedName>
        <fullName evidence="9">Mediator of RNA polymerase II transcription subunit 27</fullName>
    </recommendedName>
</protein>
<comment type="similarity">
    <text evidence="2">Belongs to the Mediator complex subunit 27 family.</text>
</comment>
<dbReference type="PANTHER" id="PTHR13130:SF4">
    <property type="entry name" value="MEDIATOR OF RNA POLYMERASE II TRANSCRIPTION SUBUNIT 27"/>
    <property type="match status" value="1"/>
</dbReference>
<evidence type="ECO:0008006" key="9">
    <source>
        <dbReference type="Google" id="ProtNLM"/>
    </source>
</evidence>